<protein>
    <submittedName>
        <fullName evidence="1">Uncharacterized protein</fullName>
    </submittedName>
</protein>
<keyword evidence="2" id="KW-1185">Reference proteome</keyword>
<sequence>MAQTIREDRVREFVDAMYDCHRALAEVRPWLDEAMRANDDWEITEEEAACLIKKLRQLR</sequence>
<gene>
    <name evidence="1" type="ORF">N869_13035</name>
</gene>
<evidence type="ECO:0000313" key="1">
    <source>
        <dbReference type="EMBL" id="KGM13579.1"/>
    </source>
</evidence>
<name>A0A0A0C2H8_9CELL</name>
<comment type="caution">
    <text evidence="1">The sequence shown here is derived from an EMBL/GenBank/DDBJ whole genome shotgun (WGS) entry which is preliminary data.</text>
</comment>
<proteinExistence type="predicted"/>
<organism evidence="1 2">
    <name type="scientific">Cellulomonas bogoriensis 69B4 = DSM 16987</name>
    <dbReference type="NCBI Taxonomy" id="1386082"/>
    <lineage>
        <taxon>Bacteria</taxon>
        <taxon>Bacillati</taxon>
        <taxon>Actinomycetota</taxon>
        <taxon>Actinomycetes</taxon>
        <taxon>Micrococcales</taxon>
        <taxon>Cellulomonadaceae</taxon>
        <taxon>Cellulomonas</taxon>
    </lineage>
</organism>
<dbReference type="Proteomes" id="UP000054314">
    <property type="component" value="Unassembled WGS sequence"/>
</dbReference>
<dbReference type="EMBL" id="AXCZ01000035">
    <property type="protein sequence ID" value="KGM13579.1"/>
    <property type="molecule type" value="Genomic_DNA"/>
</dbReference>
<accession>A0A0A0C2H8</accession>
<dbReference type="AlphaFoldDB" id="A0A0A0C2H8"/>
<evidence type="ECO:0000313" key="2">
    <source>
        <dbReference type="Proteomes" id="UP000054314"/>
    </source>
</evidence>
<reference evidence="1 2" key="1">
    <citation type="submission" date="2013-08" db="EMBL/GenBank/DDBJ databases">
        <title>Genome sequencing of Cellulomonas bogoriensis 69B4.</title>
        <authorList>
            <person name="Chen F."/>
            <person name="Li Y."/>
            <person name="Wang G."/>
        </authorList>
    </citation>
    <scope>NUCLEOTIDE SEQUENCE [LARGE SCALE GENOMIC DNA]</scope>
    <source>
        <strain evidence="1 2">69B4</strain>
    </source>
</reference>